<dbReference type="AlphaFoldDB" id="A0A422QB12"/>
<accession>A0A422QB12</accession>
<sequence>MKASFCNSCVGLSCVHGDVMNSGKAWASPQQAFFPFCASAIGTRRPSSFIFSFPSLSITLPNSVLLQLCGSGVGAYAAPVVLCLSLSLFPPHLACVCVAARILERQRRIVGVVSGDTLASPTSLLQHLRAQWRTAGVLQAGGEERCLVLEPRRKDVREAGSAEPATDFLHITFQLLTSPPQTLVTDVDAILLGFSPSHPLSFQHLGEVWWPIFVHLRRLPLLLVVAEMKLLVMPEAQRSMRERCIQQISVHDVASAAQPTAVPPEHILPVPLGRPGPLYANTRTPPGTLLAHLCNTLLCTCGSVPGGETQFLPLQLRWEATPSEAAAFQLEA</sequence>
<keyword evidence="2" id="KW-1185">Reference proteome</keyword>
<comment type="caution">
    <text evidence="1">The sequence shown here is derived from an EMBL/GenBank/DDBJ whole genome shotgun (WGS) entry which is preliminary data.</text>
</comment>
<reference evidence="1 2" key="1">
    <citation type="journal article" date="2018" name="BMC Genomics">
        <title>Genomic comparison of Trypanosoma conorhini and Trypanosoma rangeli to Trypanosoma cruzi strains of high and low virulence.</title>
        <authorList>
            <person name="Bradwell K.R."/>
            <person name="Koparde V.N."/>
            <person name="Matveyev A.V."/>
            <person name="Serrano M.G."/>
            <person name="Alves J.M."/>
            <person name="Parikh H."/>
            <person name="Huang B."/>
            <person name="Lee V."/>
            <person name="Espinosa-Alvarez O."/>
            <person name="Ortiz P.A."/>
            <person name="Costa-Martins A.G."/>
            <person name="Teixeira M.M."/>
            <person name="Buck G.A."/>
        </authorList>
    </citation>
    <scope>NUCLEOTIDE SEQUENCE [LARGE SCALE GENOMIC DNA]</scope>
    <source>
        <strain evidence="1 2">025E</strain>
    </source>
</reference>
<protein>
    <submittedName>
        <fullName evidence="1">Uncharacterized protein</fullName>
    </submittedName>
</protein>
<organism evidence="1 2">
    <name type="scientific">Trypanosoma conorhini</name>
    <dbReference type="NCBI Taxonomy" id="83891"/>
    <lineage>
        <taxon>Eukaryota</taxon>
        <taxon>Discoba</taxon>
        <taxon>Euglenozoa</taxon>
        <taxon>Kinetoplastea</taxon>
        <taxon>Metakinetoplastina</taxon>
        <taxon>Trypanosomatida</taxon>
        <taxon>Trypanosomatidae</taxon>
        <taxon>Trypanosoma</taxon>
    </lineage>
</organism>
<proteinExistence type="predicted"/>
<evidence type="ECO:0000313" key="1">
    <source>
        <dbReference type="EMBL" id="RNF27148.1"/>
    </source>
</evidence>
<dbReference type="GeneID" id="40314196"/>
<evidence type="ECO:0000313" key="2">
    <source>
        <dbReference type="Proteomes" id="UP000284403"/>
    </source>
</evidence>
<dbReference type="RefSeq" id="XP_029232354.1">
    <property type="nucleotide sequence ID" value="XM_029367525.1"/>
</dbReference>
<dbReference type="EMBL" id="MKKU01000014">
    <property type="protein sequence ID" value="RNF27148.1"/>
    <property type="molecule type" value="Genomic_DNA"/>
</dbReference>
<name>A0A422QB12_9TRYP</name>
<dbReference type="Proteomes" id="UP000284403">
    <property type="component" value="Unassembled WGS sequence"/>
</dbReference>
<dbReference type="OrthoDB" id="245215at2759"/>
<gene>
    <name evidence="1" type="ORF">Tco025E_00585</name>
</gene>